<feature type="region of interest" description="Disordered" evidence="1">
    <location>
        <begin position="1"/>
        <end position="55"/>
    </location>
</feature>
<dbReference type="RefSeq" id="WP_132601840.1">
    <property type="nucleotide sequence ID" value="NZ_SMKO01000145.1"/>
</dbReference>
<dbReference type="AlphaFoldDB" id="A0A4V2Y907"/>
<evidence type="ECO:0008006" key="4">
    <source>
        <dbReference type="Google" id="ProtNLM"/>
    </source>
</evidence>
<accession>A0A4V2Y907</accession>
<protein>
    <recommendedName>
        <fullName evidence="4">DUF3558 domain-containing protein</fullName>
    </recommendedName>
</protein>
<gene>
    <name evidence="2" type="ORF">E1292_36190</name>
</gene>
<evidence type="ECO:0000313" key="2">
    <source>
        <dbReference type="EMBL" id="TDC97915.1"/>
    </source>
</evidence>
<dbReference type="Proteomes" id="UP000295258">
    <property type="component" value="Unassembled WGS sequence"/>
</dbReference>
<evidence type="ECO:0000256" key="1">
    <source>
        <dbReference type="SAM" id="MobiDB-lite"/>
    </source>
</evidence>
<evidence type="ECO:0000313" key="3">
    <source>
        <dbReference type="Proteomes" id="UP000295258"/>
    </source>
</evidence>
<keyword evidence="3" id="KW-1185">Reference proteome</keyword>
<proteinExistence type="predicted"/>
<reference evidence="2 3" key="1">
    <citation type="submission" date="2019-03" db="EMBL/GenBank/DDBJ databases">
        <title>Draft genome sequences of novel Actinobacteria.</title>
        <authorList>
            <person name="Sahin N."/>
            <person name="Ay H."/>
            <person name="Saygin H."/>
        </authorList>
    </citation>
    <scope>NUCLEOTIDE SEQUENCE [LARGE SCALE GENOMIC DNA]</scope>
    <source>
        <strain evidence="2 3">KC310</strain>
    </source>
</reference>
<organism evidence="2 3">
    <name type="scientific">Nonomuraea deserti</name>
    <dbReference type="NCBI Taxonomy" id="1848322"/>
    <lineage>
        <taxon>Bacteria</taxon>
        <taxon>Bacillati</taxon>
        <taxon>Actinomycetota</taxon>
        <taxon>Actinomycetes</taxon>
        <taxon>Streptosporangiales</taxon>
        <taxon>Streptosporangiaceae</taxon>
        <taxon>Nonomuraea</taxon>
    </lineage>
</organism>
<feature type="compositionally biased region" description="Basic and acidic residues" evidence="1">
    <location>
        <begin position="18"/>
        <end position="27"/>
    </location>
</feature>
<comment type="caution">
    <text evidence="2">The sequence shown here is derived from an EMBL/GenBank/DDBJ whole genome shotgun (WGS) entry which is preliminary data.</text>
</comment>
<sequence length="369" mass="40332">MLASAVVLSGCGVVDPGSQRRAERPGDDPPAQTREQSPSEEPLQPKNDPLAGDGPLFAHFKRVRAADPCDLVPHAMLKKYGPEQLTVRGSGITECQYLTGHSDASKSVYSFKIDLHAHFEQDDAEDAEQEELDGRTIYREEYSTDSASHRSCHYKVPYEGVEGSALALDLLKTPPQGKESQEWPQRCAAAKQYLGAVMDKILELPPRKGRAVGIMGKDPCARKDDLLAAIGGSYKLVDVRYSGPYSCDLELANKAKNQKLTLASSLAFHERQTGGESTAEVKNRRLTMNGLYTLNSRSDHQVSKSCRNSVELRRATNSRRNDAHYVTVGLSSGKLELKDADDGFEAPPVSCALVTKLTRIVLDGVRSSS</sequence>
<dbReference type="EMBL" id="SMKO01000145">
    <property type="protein sequence ID" value="TDC97915.1"/>
    <property type="molecule type" value="Genomic_DNA"/>
</dbReference>
<name>A0A4V2Y907_9ACTN</name>